<dbReference type="AlphaFoldDB" id="A0A8J5T1X4"/>
<protein>
    <recommendedName>
        <fullName evidence="3">BAH domain-containing protein</fullName>
    </recommendedName>
</protein>
<dbReference type="PANTHER" id="PTHR47527:SF6">
    <property type="entry name" value="OS06G0309000 PROTEIN"/>
    <property type="match status" value="1"/>
</dbReference>
<sequence>MCVACSKGKSLPPKYGKVARTVVAPKVSLTSGGTLQRASENPTMKDNSQEVAADGTVINKNSSEANMIVHNSDRLSSRCSKERTDHHVVDWVGEPLKVVENKTYYYSCNIDGIAYNLEDHILIASKDRESAPSKLQSLWEEHDSRSKLAMVNPYLFASDVPELICKPCTSVKNEVFLAHVRCCMLTSLEETKKSQVVSSKLRPIFFCRWKYDESASSFSGVDR</sequence>
<dbReference type="OrthoDB" id="787137at2759"/>
<organism evidence="1 2">
    <name type="scientific">Zizania palustris</name>
    <name type="common">Northern wild rice</name>
    <dbReference type="NCBI Taxonomy" id="103762"/>
    <lineage>
        <taxon>Eukaryota</taxon>
        <taxon>Viridiplantae</taxon>
        <taxon>Streptophyta</taxon>
        <taxon>Embryophyta</taxon>
        <taxon>Tracheophyta</taxon>
        <taxon>Spermatophyta</taxon>
        <taxon>Magnoliopsida</taxon>
        <taxon>Liliopsida</taxon>
        <taxon>Poales</taxon>
        <taxon>Poaceae</taxon>
        <taxon>BOP clade</taxon>
        <taxon>Oryzoideae</taxon>
        <taxon>Oryzeae</taxon>
        <taxon>Zizaniinae</taxon>
        <taxon>Zizania</taxon>
    </lineage>
</organism>
<dbReference type="PANTHER" id="PTHR47527">
    <property type="entry name" value="RING/FYVE/PHD ZINC FINGER SUPERFAMILY PROTEIN"/>
    <property type="match status" value="1"/>
</dbReference>
<name>A0A8J5T1X4_ZIZPA</name>
<accession>A0A8J5T1X4</accession>
<evidence type="ECO:0000313" key="2">
    <source>
        <dbReference type="Proteomes" id="UP000729402"/>
    </source>
</evidence>
<dbReference type="Proteomes" id="UP000729402">
    <property type="component" value="Unassembled WGS sequence"/>
</dbReference>
<reference evidence="1" key="2">
    <citation type="submission" date="2021-02" db="EMBL/GenBank/DDBJ databases">
        <authorList>
            <person name="Kimball J.A."/>
            <person name="Haas M.W."/>
            <person name="Macchietto M."/>
            <person name="Kono T."/>
            <person name="Duquette J."/>
            <person name="Shao M."/>
        </authorList>
    </citation>
    <scope>NUCLEOTIDE SEQUENCE</scope>
    <source>
        <tissue evidence="1">Fresh leaf tissue</tissue>
    </source>
</reference>
<gene>
    <name evidence="1" type="ORF">GUJ93_ZPchr0006g45139</name>
</gene>
<proteinExistence type="predicted"/>
<comment type="caution">
    <text evidence="1">The sequence shown here is derived from an EMBL/GenBank/DDBJ whole genome shotgun (WGS) entry which is preliminary data.</text>
</comment>
<evidence type="ECO:0000313" key="1">
    <source>
        <dbReference type="EMBL" id="KAG8075772.1"/>
    </source>
</evidence>
<reference evidence="1" key="1">
    <citation type="journal article" date="2021" name="bioRxiv">
        <title>Whole Genome Assembly and Annotation of Northern Wild Rice, Zizania palustris L., Supports a Whole Genome Duplication in the Zizania Genus.</title>
        <authorList>
            <person name="Haas M."/>
            <person name="Kono T."/>
            <person name="Macchietto M."/>
            <person name="Millas R."/>
            <person name="McGilp L."/>
            <person name="Shao M."/>
            <person name="Duquette J."/>
            <person name="Hirsch C.N."/>
            <person name="Kimball J."/>
        </authorList>
    </citation>
    <scope>NUCLEOTIDE SEQUENCE</scope>
    <source>
        <tissue evidence="1">Fresh leaf tissue</tissue>
    </source>
</reference>
<evidence type="ECO:0008006" key="3">
    <source>
        <dbReference type="Google" id="ProtNLM"/>
    </source>
</evidence>
<dbReference type="EMBL" id="JAAALK010000283">
    <property type="protein sequence ID" value="KAG8075772.1"/>
    <property type="molecule type" value="Genomic_DNA"/>
</dbReference>
<keyword evidence="2" id="KW-1185">Reference proteome</keyword>
<dbReference type="CDD" id="cd04370">
    <property type="entry name" value="BAH"/>
    <property type="match status" value="1"/>
</dbReference>